<dbReference type="InterPro" id="IPR041190">
    <property type="entry name" value="Midasin_AAA_lid_5"/>
</dbReference>
<feature type="non-terminal residue" evidence="4">
    <location>
        <position position="644"/>
    </location>
</feature>
<dbReference type="Proteomes" id="UP001439008">
    <property type="component" value="Unassembled WGS sequence"/>
</dbReference>
<dbReference type="InterPro" id="IPR040848">
    <property type="entry name" value="AAA_lid_7"/>
</dbReference>
<gene>
    <name evidence="4" type="primary">MDN1_2</name>
    <name evidence="4" type="ORF">MHBO_002370</name>
</gene>
<dbReference type="Pfam" id="PF17865">
    <property type="entry name" value="AAA_lid_5"/>
    <property type="match status" value="1"/>
</dbReference>
<dbReference type="Pfam" id="PF17867">
    <property type="entry name" value="AAA_lid_7"/>
    <property type="match status" value="1"/>
</dbReference>
<dbReference type="SMART" id="SM00382">
    <property type="entry name" value="AAA"/>
    <property type="match status" value="1"/>
</dbReference>
<dbReference type="InterPro" id="IPR011704">
    <property type="entry name" value="ATPase_dyneun-rel_AAA"/>
</dbReference>
<dbReference type="PANTHER" id="PTHR48103:SF2">
    <property type="entry name" value="MIDASIN"/>
    <property type="match status" value="1"/>
</dbReference>
<organism evidence="4 5">
    <name type="scientific">Bonamia ostreae</name>
    <dbReference type="NCBI Taxonomy" id="126728"/>
    <lineage>
        <taxon>Eukaryota</taxon>
        <taxon>Sar</taxon>
        <taxon>Rhizaria</taxon>
        <taxon>Endomyxa</taxon>
        <taxon>Ascetosporea</taxon>
        <taxon>Haplosporida</taxon>
        <taxon>Bonamia</taxon>
    </lineage>
</organism>
<keyword evidence="2" id="KW-0067">ATP-binding</keyword>
<evidence type="ECO:0000259" key="3">
    <source>
        <dbReference type="SMART" id="SM00382"/>
    </source>
</evidence>
<feature type="domain" description="AAA+ ATPase" evidence="3">
    <location>
        <begin position="268"/>
        <end position="498"/>
    </location>
</feature>
<protein>
    <submittedName>
        <fullName evidence="4">AAA ATPase midasin</fullName>
    </submittedName>
</protein>
<dbReference type="Gene3D" id="3.40.50.300">
    <property type="entry name" value="P-loop containing nucleotide triphosphate hydrolases"/>
    <property type="match status" value="1"/>
</dbReference>
<proteinExistence type="predicted"/>
<dbReference type="InterPro" id="IPR027417">
    <property type="entry name" value="P-loop_NTPase"/>
</dbReference>
<keyword evidence="5" id="KW-1185">Reference proteome</keyword>
<sequence>MYVCGAKSGIFEFKNGILSDSAINGNVVVFENIDKAPFEVIATLIPFVKYNEFLLNGAEKKIGAEFKILATISNSSFLQNDIKSKKQKLISDLFHLIHINALTNSEIKEIGLSRYPYISRFEIFDLLFSFFCALSGSQKQKNLQNSGENFFDQISNFGSAKISLNDFFKCCKRVNKILENFSGKSLISSIKESILRNITDCFISKIPDKKLKFAIFGHFGQKLNLSSSRIDHIFNFDEKIFVDRSPKNFVMTDHCQNLLQKLARCVNMSEPVLLIGETGIGKTFSIQILAEHFGKNLKIFNFHQQTESNDLIGSFKPTNSEQKFLKIKGKFDKLLQSAKIKNQKIGENGSTELSESNFKQKFLRFFKMAQNLFKNDRISAKIWQKWLDLAKNVKNLNFSKFGFAEGILLQSLKNGDWVLLDEINLASRPVLERIESLIKSIDRKKFLLLEKGEKEQIRIHKDFRLFASCNPSDDFGKKELPESLKSRFSQIYVNNDFARNDITKIVQHFAKFENSAKNKNLTKSLVENLTSFYMNIGEKLKLTDRNGENIFFSIRTFVRALKNGKEIVDKYPLKRAIYEGFSAHFLTPLNYKYFKILDYRLKKAVFGDDLTKFDDLENNMAKFEEKTDNLLKAKNCLDKDRFVE</sequence>
<accession>A0ABV2AMP7</accession>
<comment type="caution">
    <text evidence="4">The sequence shown here is derived from an EMBL/GenBank/DDBJ whole genome shotgun (WGS) entry which is preliminary data.</text>
</comment>
<evidence type="ECO:0000313" key="5">
    <source>
        <dbReference type="Proteomes" id="UP001439008"/>
    </source>
</evidence>
<dbReference type="PANTHER" id="PTHR48103">
    <property type="entry name" value="MIDASIN-RELATED"/>
    <property type="match status" value="1"/>
</dbReference>
<evidence type="ECO:0000313" key="4">
    <source>
        <dbReference type="EMBL" id="MES1920729.1"/>
    </source>
</evidence>
<name>A0ABV2AMP7_9EUKA</name>
<dbReference type="InterPro" id="IPR003593">
    <property type="entry name" value="AAA+_ATPase"/>
</dbReference>
<keyword evidence="1" id="KW-0547">Nucleotide-binding</keyword>
<evidence type="ECO:0000256" key="1">
    <source>
        <dbReference type="ARBA" id="ARBA00022741"/>
    </source>
</evidence>
<dbReference type="EMBL" id="JBDODL010000828">
    <property type="protein sequence ID" value="MES1920729.1"/>
    <property type="molecule type" value="Genomic_DNA"/>
</dbReference>
<dbReference type="Pfam" id="PF07728">
    <property type="entry name" value="AAA_5"/>
    <property type="match status" value="2"/>
</dbReference>
<reference evidence="4 5" key="1">
    <citation type="journal article" date="2024" name="BMC Biol.">
        <title>Comparative genomics of Ascetosporea gives new insight into the evolutionary basis for animal parasitism in Rhizaria.</title>
        <authorList>
            <person name="Hiltunen Thoren M."/>
            <person name="Onut-Brannstrom I."/>
            <person name="Alfjorden A."/>
            <person name="Peckova H."/>
            <person name="Swords F."/>
            <person name="Hooper C."/>
            <person name="Holzer A.S."/>
            <person name="Bass D."/>
            <person name="Burki F."/>
        </authorList>
    </citation>
    <scope>NUCLEOTIDE SEQUENCE [LARGE SCALE GENOMIC DNA]</scope>
    <source>
        <strain evidence="4">20-A016</strain>
    </source>
</reference>
<dbReference type="SUPFAM" id="SSF52540">
    <property type="entry name" value="P-loop containing nucleoside triphosphate hydrolases"/>
    <property type="match status" value="2"/>
</dbReference>
<evidence type="ECO:0000256" key="2">
    <source>
        <dbReference type="ARBA" id="ARBA00022840"/>
    </source>
</evidence>